<feature type="domain" description="PAS" evidence="4">
    <location>
        <begin position="74"/>
        <end position="145"/>
    </location>
</feature>
<evidence type="ECO:0000313" key="5">
    <source>
        <dbReference type="EMBL" id="GGI57906.1"/>
    </source>
</evidence>
<evidence type="ECO:0000256" key="1">
    <source>
        <dbReference type="ARBA" id="ARBA00022630"/>
    </source>
</evidence>
<protein>
    <recommendedName>
        <fullName evidence="4">PAS domain-containing protein</fullName>
    </recommendedName>
</protein>
<keyword evidence="6" id="KW-1185">Reference proteome</keyword>
<dbReference type="CDD" id="cd00130">
    <property type="entry name" value="PAS"/>
    <property type="match status" value="1"/>
</dbReference>
<sequence length="188" mass="21867">MKNNLINMMALDIYLSAISENNFNKIYSEIEPNELRLPLMSWDLYSEVNSKKMNESRRFQDIIKIKSLASKFNWQNNMDAIFETEQFEAIIVTDINQKILWVNNGFSDMTGFTKTEALAKTPRFLQGSKTSTASKQRIRKRLKADLPFKDVIINHKKNGTPYKCEVKIFPLHNNGNKTHYIALERQVG</sequence>
<dbReference type="InterPro" id="IPR035965">
    <property type="entry name" value="PAS-like_dom_sf"/>
</dbReference>
<dbReference type="Proteomes" id="UP000624701">
    <property type="component" value="Unassembled WGS sequence"/>
</dbReference>
<dbReference type="NCBIfam" id="TIGR00229">
    <property type="entry name" value="sensory_box"/>
    <property type="match status" value="1"/>
</dbReference>
<evidence type="ECO:0000256" key="2">
    <source>
        <dbReference type="ARBA" id="ARBA00022643"/>
    </source>
</evidence>
<dbReference type="SUPFAM" id="SSF55785">
    <property type="entry name" value="PYP-like sensor domain (PAS domain)"/>
    <property type="match status" value="1"/>
</dbReference>
<keyword evidence="3" id="KW-0157">Chromophore</keyword>
<evidence type="ECO:0000256" key="3">
    <source>
        <dbReference type="ARBA" id="ARBA00022991"/>
    </source>
</evidence>
<dbReference type="Gene3D" id="3.30.450.20">
    <property type="entry name" value="PAS domain"/>
    <property type="match status" value="1"/>
</dbReference>
<dbReference type="EMBL" id="BMDQ01000003">
    <property type="protein sequence ID" value="GGI57906.1"/>
    <property type="molecule type" value="Genomic_DNA"/>
</dbReference>
<accession>A0ABQ2BZH6</accession>
<dbReference type="InterPro" id="IPR000014">
    <property type="entry name" value="PAS"/>
</dbReference>
<name>A0ABQ2BZH6_9FLAO</name>
<dbReference type="PANTHER" id="PTHR47429">
    <property type="entry name" value="PROTEIN TWIN LOV 1"/>
    <property type="match status" value="1"/>
</dbReference>
<organism evidence="5 6">
    <name type="scientific">Winogradskyella haliclonae</name>
    <dbReference type="NCBI Taxonomy" id="2048558"/>
    <lineage>
        <taxon>Bacteria</taxon>
        <taxon>Pseudomonadati</taxon>
        <taxon>Bacteroidota</taxon>
        <taxon>Flavobacteriia</taxon>
        <taxon>Flavobacteriales</taxon>
        <taxon>Flavobacteriaceae</taxon>
        <taxon>Winogradskyella</taxon>
    </lineage>
</organism>
<proteinExistence type="predicted"/>
<evidence type="ECO:0000313" key="6">
    <source>
        <dbReference type="Proteomes" id="UP000624701"/>
    </source>
</evidence>
<dbReference type="PROSITE" id="PS50112">
    <property type="entry name" value="PAS"/>
    <property type="match status" value="1"/>
</dbReference>
<evidence type="ECO:0000259" key="4">
    <source>
        <dbReference type="PROSITE" id="PS50112"/>
    </source>
</evidence>
<dbReference type="RefSeq" id="WP_229719694.1">
    <property type="nucleotide sequence ID" value="NZ_BMDQ01000003.1"/>
</dbReference>
<gene>
    <name evidence="5" type="ORF">GCM10011444_22150</name>
</gene>
<keyword evidence="2" id="KW-0288">FMN</keyword>
<dbReference type="Pfam" id="PF13426">
    <property type="entry name" value="PAS_9"/>
    <property type="match status" value="1"/>
</dbReference>
<comment type="caution">
    <text evidence="5">The sequence shown here is derived from an EMBL/GenBank/DDBJ whole genome shotgun (WGS) entry which is preliminary data.</text>
</comment>
<dbReference type="PANTHER" id="PTHR47429:SF2">
    <property type="entry name" value="PROTEIN TWIN LOV 1"/>
    <property type="match status" value="1"/>
</dbReference>
<reference evidence="6" key="1">
    <citation type="journal article" date="2019" name="Int. J. Syst. Evol. Microbiol.">
        <title>The Global Catalogue of Microorganisms (GCM) 10K type strain sequencing project: providing services to taxonomists for standard genome sequencing and annotation.</title>
        <authorList>
            <consortium name="The Broad Institute Genomics Platform"/>
            <consortium name="The Broad Institute Genome Sequencing Center for Infectious Disease"/>
            <person name="Wu L."/>
            <person name="Ma J."/>
        </authorList>
    </citation>
    <scope>NUCLEOTIDE SEQUENCE [LARGE SCALE GENOMIC DNA]</scope>
    <source>
        <strain evidence="6">CCM 8681</strain>
    </source>
</reference>
<keyword evidence="1" id="KW-0285">Flavoprotein</keyword>